<proteinExistence type="predicted"/>
<evidence type="ECO:0000256" key="1">
    <source>
        <dbReference type="SAM" id="Phobius"/>
    </source>
</evidence>
<feature type="transmembrane region" description="Helical" evidence="1">
    <location>
        <begin position="9"/>
        <end position="28"/>
    </location>
</feature>
<protein>
    <submittedName>
        <fullName evidence="2">DUF1538 domain-containing protein</fullName>
    </submittedName>
</protein>
<keyword evidence="3" id="KW-1185">Reference proteome</keyword>
<feature type="transmembrane region" description="Helical" evidence="1">
    <location>
        <begin position="396"/>
        <end position="415"/>
    </location>
</feature>
<organism evidence="2 3">
    <name type="scientific">Carnobacterium antarcticum</name>
    <dbReference type="NCBI Taxonomy" id="2126436"/>
    <lineage>
        <taxon>Bacteria</taxon>
        <taxon>Bacillati</taxon>
        <taxon>Bacillota</taxon>
        <taxon>Bacilli</taxon>
        <taxon>Lactobacillales</taxon>
        <taxon>Carnobacteriaceae</taxon>
        <taxon>Carnobacterium</taxon>
    </lineage>
</organism>
<accession>A0ABW4NN93</accession>
<feature type="transmembrane region" description="Helical" evidence="1">
    <location>
        <begin position="172"/>
        <end position="195"/>
    </location>
</feature>
<feature type="transmembrane region" description="Helical" evidence="1">
    <location>
        <begin position="146"/>
        <end position="166"/>
    </location>
</feature>
<keyword evidence="1" id="KW-0472">Membrane</keyword>
<dbReference type="RefSeq" id="WP_335338712.1">
    <property type="nucleotide sequence ID" value="NZ_JBHSQC010000004.1"/>
</dbReference>
<keyword evidence="1" id="KW-1133">Transmembrane helix</keyword>
<keyword evidence="1" id="KW-0812">Transmembrane</keyword>
<dbReference type="Pfam" id="PF07556">
    <property type="entry name" value="DUF1538"/>
    <property type="match status" value="2"/>
</dbReference>
<feature type="transmembrane region" description="Helical" evidence="1">
    <location>
        <begin position="331"/>
        <end position="354"/>
    </location>
</feature>
<feature type="transmembrane region" description="Helical" evidence="1">
    <location>
        <begin position="427"/>
        <end position="447"/>
    </location>
</feature>
<dbReference type="InterPro" id="IPR011435">
    <property type="entry name" value="UmpAB"/>
</dbReference>
<feature type="transmembrane region" description="Helical" evidence="1">
    <location>
        <begin position="207"/>
        <end position="227"/>
    </location>
</feature>
<feature type="transmembrane region" description="Helical" evidence="1">
    <location>
        <begin position="370"/>
        <end position="390"/>
    </location>
</feature>
<sequence>MLTEKFKEVLLSVLPIVAIVFVLHFTIAPMETSLLLRFVLGALFIVVGLSVFLLGTDIGITPIGSQLGKGVAKSNKVWIVILAGLTLGFFISIAEPDLHILANQIAGVTGGIISNTSILIYVSIGIAVMMTIGLLRIVYNIPLYKLLTGIYFVIFILSLFTSNEFLSMAFDASGATTGALTVPFMLALALGVASLRKGGKASEKDSFGLVAIASSGAIIAVMLMNILGSQGEMTGSLEVDLEGSTSVIQPFLAHLPVISQEIFIALLPILLVFLAYNFFFLKLSKKRLNKVLKGVLYVFIGLVLFLVGVNAGFMEVGSVVGYTVASLDNNFYVLLVAFVLGLVTILAEPAVYVLTHQIENVTNGYVKRKVVLTALSIGVGLAVLLSMIRILVPGLLLWHMILPGYILAIGLMYVVPKMFVGMAFDAGGVASGPMTATFILAFVQGAAEAIEGADVLLDGFGMIAMVAMMPIITLQLLGLIFKLKSGKGGFQPNEE</sequence>
<feature type="transmembrane region" description="Helical" evidence="1">
    <location>
        <begin position="459"/>
        <end position="481"/>
    </location>
</feature>
<gene>
    <name evidence="2" type="ORF">ACFSBK_05040</name>
</gene>
<feature type="transmembrane region" description="Helical" evidence="1">
    <location>
        <begin position="34"/>
        <end position="56"/>
    </location>
</feature>
<feature type="transmembrane region" description="Helical" evidence="1">
    <location>
        <begin position="291"/>
        <end position="311"/>
    </location>
</feature>
<feature type="transmembrane region" description="Helical" evidence="1">
    <location>
        <begin position="77"/>
        <end position="94"/>
    </location>
</feature>
<feature type="transmembrane region" description="Helical" evidence="1">
    <location>
        <begin position="262"/>
        <end position="279"/>
    </location>
</feature>
<dbReference type="Proteomes" id="UP001597285">
    <property type="component" value="Unassembled WGS sequence"/>
</dbReference>
<dbReference type="EMBL" id="JBHUFF010000009">
    <property type="protein sequence ID" value="MFD1799226.1"/>
    <property type="molecule type" value="Genomic_DNA"/>
</dbReference>
<evidence type="ECO:0000313" key="3">
    <source>
        <dbReference type="Proteomes" id="UP001597285"/>
    </source>
</evidence>
<reference evidence="3" key="1">
    <citation type="journal article" date="2019" name="Int. J. Syst. Evol. Microbiol.">
        <title>The Global Catalogue of Microorganisms (GCM) 10K type strain sequencing project: providing services to taxonomists for standard genome sequencing and annotation.</title>
        <authorList>
            <consortium name="The Broad Institute Genomics Platform"/>
            <consortium name="The Broad Institute Genome Sequencing Center for Infectious Disease"/>
            <person name="Wu L."/>
            <person name="Ma J."/>
        </authorList>
    </citation>
    <scope>NUCLEOTIDE SEQUENCE [LARGE SCALE GENOMIC DNA]</scope>
    <source>
        <strain evidence="3">KCTC 42143</strain>
    </source>
</reference>
<evidence type="ECO:0000313" key="2">
    <source>
        <dbReference type="EMBL" id="MFD1799226.1"/>
    </source>
</evidence>
<name>A0ABW4NN93_9LACT</name>
<comment type="caution">
    <text evidence="2">The sequence shown here is derived from an EMBL/GenBank/DDBJ whole genome shotgun (WGS) entry which is preliminary data.</text>
</comment>